<dbReference type="EMBL" id="CAOQHR010000007">
    <property type="protein sequence ID" value="CAI6337639.1"/>
    <property type="molecule type" value="Genomic_DNA"/>
</dbReference>
<dbReference type="Proteomes" id="UP001152607">
    <property type="component" value="Unassembled WGS sequence"/>
</dbReference>
<dbReference type="PANTHER" id="PTHR43669">
    <property type="entry name" value="5-KETO-D-GLUCONATE 5-REDUCTASE"/>
    <property type="match status" value="1"/>
</dbReference>
<dbReference type="InterPro" id="IPR002347">
    <property type="entry name" value="SDR_fam"/>
</dbReference>
<dbReference type="PANTHER" id="PTHR43669:SF3">
    <property type="entry name" value="ALCOHOL DEHYDROGENASE, PUTATIVE (AFU_ORTHOLOGUE AFUA_3G03445)-RELATED"/>
    <property type="match status" value="1"/>
</dbReference>
<reference evidence="3" key="1">
    <citation type="submission" date="2023-01" db="EMBL/GenBank/DDBJ databases">
        <authorList>
            <person name="Van Ghelder C."/>
            <person name="Rancurel C."/>
        </authorList>
    </citation>
    <scope>NUCLEOTIDE SEQUENCE</scope>
    <source>
        <strain evidence="3">CNCM I-4278</strain>
    </source>
</reference>
<comment type="caution">
    <text evidence="3">The sequence shown here is derived from an EMBL/GenBank/DDBJ whole genome shotgun (WGS) entry which is preliminary data.</text>
</comment>
<dbReference type="Pfam" id="PF00106">
    <property type="entry name" value="adh_short"/>
    <property type="match status" value="1"/>
</dbReference>
<comment type="similarity">
    <text evidence="1">Belongs to the short-chain dehydrogenases/reductases (SDR) family.</text>
</comment>
<accession>A0A9W4XMQ5</accession>
<dbReference type="Gene3D" id="3.40.50.720">
    <property type="entry name" value="NAD(P)-binding Rossmann-like Domain"/>
    <property type="match status" value="1"/>
</dbReference>
<name>A0A9W4XMQ5_9PLEO</name>
<dbReference type="SUPFAM" id="SSF51735">
    <property type="entry name" value="NAD(P)-binding Rossmann-fold domains"/>
    <property type="match status" value="1"/>
</dbReference>
<evidence type="ECO:0008006" key="5">
    <source>
        <dbReference type="Google" id="ProtNLM"/>
    </source>
</evidence>
<gene>
    <name evidence="3" type="ORF">PDIGIT_LOCUS10752</name>
</gene>
<keyword evidence="4" id="KW-1185">Reference proteome</keyword>
<proteinExistence type="inferred from homology"/>
<evidence type="ECO:0000313" key="3">
    <source>
        <dbReference type="EMBL" id="CAI6337639.1"/>
    </source>
</evidence>
<evidence type="ECO:0000256" key="1">
    <source>
        <dbReference type="ARBA" id="ARBA00006484"/>
    </source>
</evidence>
<protein>
    <recommendedName>
        <fullName evidence="5">NAD(P)-binding protein</fullName>
    </recommendedName>
</protein>
<sequence length="244" mass="26244">MSTKETIFVIGATGNIGTSAVHAALSAGYNVLATVRNTDSAEKLFKNLGGRKEGITTVEVDCVSETGIKSVIEKIQDGKVPGFQHVYACVGGPYSPLPLTEVTTQSLRDHMTINFEGNFFAYRATIPYLIAQAHPTSTWTMCTGSQGEIGEFAAPAMSQGALFSLANCATQELKNTNVRFNEVYLGLRVETDESAALHGVVKASEFAEVYVAVLKAGGGMKGQRVLVEKVEDMKNVRWVAKIKE</sequence>
<organism evidence="3 4">
    <name type="scientific">Periconia digitata</name>
    <dbReference type="NCBI Taxonomy" id="1303443"/>
    <lineage>
        <taxon>Eukaryota</taxon>
        <taxon>Fungi</taxon>
        <taxon>Dikarya</taxon>
        <taxon>Ascomycota</taxon>
        <taxon>Pezizomycotina</taxon>
        <taxon>Dothideomycetes</taxon>
        <taxon>Pleosporomycetidae</taxon>
        <taxon>Pleosporales</taxon>
        <taxon>Massarineae</taxon>
        <taxon>Periconiaceae</taxon>
        <taxon>Periconia</taxon>
    </lineage>
</organism>
<evidence type="ECO:0000313" key="4">
    <source>
        <dbReference type="Proteomes" id="UP001152607"/>
    </source>
</evidence>
<dbReference type="GO" id="GO:0016491">
    <property type="term" value="F:oxidoreductase activity"/>
    <property type="evidence" value="ECO:0007669"/>
    <property type="project" value="UniProtKB-KW"/>
</dbReference>
<dbReference type="AlphaFoldDB" id="A0A9W4XMQ5"/>
<keyword evidence="2" id="KW-0560">Oxidoreductase</keyword>
<evidence type="ECO:0000256" key="2">
    <source>
        <dbReference type="ARBA" id="ARBA00023002"/>
    </source>
</evidence>
<dbReference type="OrthoDB" id="10254221at2759"/>
<dbReference type="InterPro" id="IPR036291">
    <property type="entry name" value="NAD(P)-bd_dom_sf"/>
</dbReference>